<name>A0A6V7XPX6_MELEN</name>
<comment type="caution">
    <text evidence="2">The sequence shown here is derived from an EMBL/GenBank/DDBJ whole genome shotgun (WGS) entry which is preliminary data.</text>
</comment>
<gene>
    <name evidence="2" type="ORF">MENT_LOCUS54896</name>
</gene>
<feature type="region of interest" description="Disordered" evidence="1">
    <location>
        <begin position="46"/>
        <end position="69"/>
    </location>
</feature>
<evidence type="ECO:0000256" key="1">
    <source>
        <dbReference type="SAM" id="MobiDB-lite"/>
    </source>
</evidence>
<dbReference type="Proteomes" id="UP000580250">
    <property type="component" value="Unassembled WGS sequence"/>
</dbReference>
<reference evidence="2 3" key="1">
    <citation type="submission" date="2020-08" db="EMBL/GenBank/DDBJ databases">
        <authorList>
            <person name="Koutsovoulos G."/>
            <person name="Danchin GJ E."/>
        </authorList>
    </citation>
    <scope>NUCLEOTIDE SEQUENCE [LARGE SCALE GENOMIC DNA]</scope>
</reference>
<dbReference type="OrthoDB" id="5874980at2759"/>
<evidence type="ECO:0000313" key="3">
    <source>
        <dbReference type="Proteomes" id="UP000580250"/>
    </source>
</evidence>
<feature type="compositionally biased region" description="Basic residues" evidence="1">
    <location>
        <begin position="1"/>
        <end position="12"/>
    </location>
</feature>
<evidence type="ECO:0000313" key="2">
    <source>
        <dbReference type="EMBL" id="CAD2201356.1"/>
    </source>
</evidence>
<accession>A0A6V7XPX6</accession>
<proteinExistence type="predicted"/>
<feature type="compositionally biased region" description="Low complexity" evidence="1">
    <location>
        <begin position="46"/>
        <end position="65"/>
    </location>
</feature>
<dbReference type="EMBL" id="CAJEWN010001997">
    <property type="protein sequence ID" value="CAD2201356.1"/>
    <property type="molecule type" value="Genomic_DNA"/>
</dbReference>
<dbReference type="AlphaFoldDB" id="A0A6V7XPX6"/>
<sequence>MDKKPFSIRRHSLLMPRDEQSEHRYGPKNGGFAFFASSSSSSNSFGSTSNGGIINGNKQQNNEGGPLNSLRRSLRQINPFKSRLFRLPATPRLSRSKKGFWGEERILLIGTLKGLARKIIILPIILLAINKGILRTSQKIKWKTQVETNKTKRDIDQYSQINPGENNDLDEFLSIMAKITNKNQIGGSCRLPLTTDSSIQNSQLLEKNVEKSLKMKGDTPKAIEKWKN</sequence>
<protein>
    <submittedName>
        <fullName evidence="2">Uncharacterized protein</fullName>
    </submittedName>
</protein>
<feature type="region of interest" description="Disordered" evidence="1">
    <location>
        <begin position="1"/>
        <end position="23"/>
    </location>
</feature>
<organism evidence="2 3">
    <name type="scientific">Meloidogyne enterolobii</name>
    <name type="common">Root-knot nematode worm</name>
    <name type="synonym">Meloidogyne mayaguensis</name>
    <dbReference type="NCBI Taxonomy" id="390850"/>
    <lineage>
        <taxon>Eukaryota</taxon>
        <taxon>Metazoa</taxon>
        <taxon>Ecdysozoa</taxon>
        <taxon>Nematoda</taxon>
        <taxon>Chromadorea</taxon>
        <taxon>Rhabditida</taxon>
        <taxon>Tylenchina</taxon>
        <taxon>Tylenchomorpha</taxon>
        <taxon>Tylenchoidea</taxon>
        <taxon>Meloidogynidae</taxon>
        <taxon>Meloidogyninae</taxon>
        <taxon>Meloidogyne</taxon>
    </lineage>
</organism>